<organism evidence="11 12">
    <name type="scientific">Penicillium chermesinum</name>
    <dbReference type="NCBI Taxonomy" id="63820"/>
    <lineage>
        <taxon>Eukaryota</taxon>
        <taxon>Fungi</taxon>
        <taxon>Dikarya</taxon>
        <taxon>Ascomycota</taxon>
        <taxon>Pezizomycotina</taxon>
        <taxon>Eurotiomycetes</taxon>
        <taxon>Eurotiomycetidae</taxon>
        <taxon>Eurotiales</taxon>
        <taxon>Aspergillaceae</taxon>
        <taxon>Penicillium</taxon>
    </lineage>
</organism>
<dbReference type="PROSITE" id="PS00624">
    <property type="entry name" value="GMC_OXRED_2"/>
    <property type="match status" value="1"/>
</dbReference>
<dbReference type="PANTHER" id="PTHR11552">
    <property type="entry name" value="GLUCOSE-METHANOL-CHOLINE GMC OXIDOREDUCTASE"/>
    <property type="match status" value="1"/>
</dbReference>
<dbReference type="SUPFAM" id="SSF51905">
    <property type="entry name" value="FAD/NAD(P)-binding domain"/>
    <property type="match status" value="1"/>
</dbReference>
<keyword evidence="9" id="KW-0732">Signal</keyword>
<dbReference type="GeneID" id="83200474"/>
<comment type="cofactor">
    <cofactor evidence="8">
        <name>FAD</name>
        <dbReference type="ChEBI" id="CHEBI:57692"/>
    </cofactor>
</comment>
<feature type="active site" description="Proton donor" evidence="7">
    <location>
        <position position="533"/>
    </location>
</feature>
<accession>A0A9W9P7G2</accession>
<feature type="domain" description="Glucose-methanol-choline oxidoreductase N-terminal" evidence="10">
    <location>
        <begin position="296"/>
        <end position="310"/>
    </location>
</feature>
<dbReference type="EMBL" id="JAPQKS010000003">
    <property type="protein sequence ID" value="KAJ5239255.1"/>
    <property type="molecule type" value="Genomic_DNA"/>
</dbReference>
<dbReference type="AlphaFoldDB" id="A0A9W9P7G2"/>
<dbReference type="GO" id="GO:0016614">
    <property type="term" value="F:oxidoreductase activity, acting on CH-OH group of donors"/>
    <property type="evidence" value="ECO:0007669"/>
    <property type="project" value="InterPro"/>
</dbReference>
<evidence type="ECO:0000256" key="4">
    <source>
        <dbReference type="ARBA" id="ARBA00022490"/>
    </source>
</evidence>
<protein>
    <recommendedName>
        <fullName evidence="10">Glucose-methanol-choline oxidoreductase N-terminal domain-containing protein</fullName>
    </recommendedName>
</protein>
<keyword evidence="12" id="KW-1185">Reference proteome</keyword>
<reference evidence="11" key="2">
    <citation type="journal article" date="2023" name="IMA Fungus">
        <title>Comparative genomic study of the Penicillium genus elucidates a diverse pangenome and 15 lateral gene transfer events.</title>
        <authorList>
            <person name="Petersen C."/>
            <person name="Sorensen T."/>
            <person name="Nielsen M.R."/>
            <person name="Sondergaard T.E."/>
            <person name="Sorensen J.L."/>
            <person name="Fitzpatrick D.A."/>
            <person name="Frisvad J.C."/>
            <person name="Nielsen K.L."/>
        </authorList>
    </citation>
    <scope>NUCLEOTIDE SEQUENCE</scope>
    <source>
        <strain evidence="11">IBT 19713</strain>
    </source>
</reference>
<evidence type="ECO:0000256" key="7">
    <source>
        <dbReference type="PIRSR" id="PIRSR000137-1"/>
    </source>
</evidence>
<dbReference type="GO" id="GO:0005737">
    <property type="term" value="C:cytoplasm"/>
    <property type="evidence" value="ECO:0007669"/>
    <property type="project" value="UniProtKB-SubCell"/>
</dbReference>
<feature type="binding site" evidence="8">
    <location>
        <begin position="578"/>
        <end position="579"/>
    </location>
    <ligand>
        <name>FAD</name>
        <dbReference type="ChEBI" id="CHEBI:57692"/>
    </ligand>
</feature>
<evidence type="ECO:0000313" key="11">
    <source>
        <dbReference type="EMBL" id="KAJ5239255.1"/>
    </source>
</evidence>
<dbReference type="InterPro" id="IPR036188">
    <property type="entry name" value="FAD/NAD-bd_sf"/>
</dbReference>
<comment type="caution">
    <text evidence="11">The sequence shown here is derived from an EMBL/GenBank/DDBJ whole genome shotgun (WGS) entry which is preliminary data.</text>
</comment>
<feature type="binding site" evidence="8">
    <location>
        <begin position="532"/>
        <end position="533"/>
    </location>
    <ligand>
        <name>FAD</name>
        <dbReference type="ChEBI" id="CHEBI:57692"/>
    </ligand>
</feature>
<comment type="similarity">
    <text evidence="3">Belongs to the GMC oxidoreductase family.</text>
</comment>
<feature type="signal peptide" evidence="9">
    <location>
        <begin position="1"/>
        <end position="19"/>
    </location>
</feature>
<dbReference type="Proteomes" id="UP001150941">
    <property type="component" value="Unassembled WGS sequence"/>
</dbReference>
<evidence type="ECO:0000256" key="5">
    <source>
        <dbReference type="ARBA" id="ARBA00022512"/>
    </source>
</evidence>
<evidence type="ECO:0000256" key="9">
    <source>
        <dbReference type="SAM" id="SignalP"/>
    </source>
</evidence>
<dbReference type="Gene3D" id="3.50.50.60">
    <property type="entry name" value="FAD/NAD(P)-binding domain"/>
    <property type="match status" value="1"/>
</dbReference>
<reference evidence="11" key="1">
    <citation type="submission" date="2022-11" db="EMBL/GenBank/DDBJ databases">
        <authorList>
            <person name="Petersen C."/>
        </authorList>
    </citation>
    <scope>NUCLEOTIDE SEQUENCE</scope>
    <source>
        <strain evidence="11">IBT 19713</strain>
    </source>
</reference>
<feature type="active site" description="Proton acceptor" evidence="7">
    <location>
        <position position="577"/>
    </location>
</feature>
<evidence type="ECO:0000256" key="3">
    <source>
        <dbReference type="ARBA" id="ARBA00010790"/>
    </source>
</evidence>
<evidence type="ECO:0000256" key="1">
    <source>
        <dbReference type="ARBA" id="ARBA00004191"/>
    </source>
</evidence>
<dbReference type="GO" id="GO:0050660">
    <property type="term" value="F:flavin adenine dinucleotide binding"/>
    <property type="evidence" value="ECO:0007669"/>
    <property type="project" value="InterPro"/>
</dbReference>
<dbReference type="Pfam" id="PF00732">
    <property type="entry name" value="GMC_oxred_N"/>
    <property type="match status" value="1"/>
</dbReference>
<dbReference type="OrthoDB" id="269227at2759"/>
<gene>
    <name evidence="11" type="ORF">N7468_003874</name>
</gene>
<dbReference type="InterPro" id="IPR007867">
    <property type="entry name" value="GMC_OxRtase_C"/>
</dbReference>
<dbReference type="InterPro" id="IPR000172">
    <property type="entry name" value="GMC_OxRdtase_N"/>
</dbReference>
<feature type="chain" id="PRO_5040895687" description="Glucose-methanol-choline oxidoreductase N-terminal domain-containing protein" evidence="9">
    <location>
        <begin position="20"/>
        <end position="597"/>
    </location>
</feature>
<evidence type="ECO:0000256" key="8">
    <source>
        <dbReference type="PIRSR" id="PIRSR000137-2"/>
    </source>
</evidence>
<keyword evidence="8" id="KW-0274">FAD</keyword>
<name>A0A9W9P7G2_9EURO</name>
<dbReference type="InterPro" id="IPR012132">
    <property type="entry name" value="GMC_OxRdtase"/>
</dbReference>
<keyword evidence="8" id="KW-0285">Flavoprotein</keyword>
<dbReference type="SUPFAM" id="SSF54373">
    <property type="entry name" value="FAD-linked reductases, C-terminal domain"/>
    <property type="match status" value="1"/>
</dbReference>
<evidence type="ECO:0000259" key="10">
    <source>
        <dbReference type="PROSITE" id="PS00624"/>
    </source>
</evidence>
<sequence length="597" mass="64527">MLHGNALALWGLWISAVSAGVLVRKGGPLVDQSFDYVVVGGGTAGNVVATRLAQRSFRVALVEAGAYYELDSLAEVPAADVIPVGSDPATPSAVDWGFVAYKQPGANGRDVHYARGKCLGGSPTKESMDQWANAVNDQSYTFDETLPYYKRSVKFSPPDTSKRAPNATAEYNAAAFDSNGGPLDVSYSFYAQPFSSWMKIGMEAIGISETEDFNSGTLMGGQYCSSTIDPSNEFRSSSESSFLKKVSVPSLTIYTSTLATKILFDKDKTATGVQVKGPLGNVVTLSASKEVIVSAGTFQSPQLLMVSGIGPSEILDEHQIDPVAILPGVGQNMQDHPFLALSYRVNVVTLTSFARNLVFAAGQLLDGVIAKNGMLVNPIADYLAWEKIPQRLRSHWSQSTQEALAKYPGDWPEVEYVSGAGYIGDFSNLLVNQPSDGYNYASILGVLIAPLSRGSVSLQSSDTSDLPIINPNWLDHPADQEVAISMFKRIREAFQSDAMKPIVIGEEYFPGMQVQSDTDILQWIKNNMMTLWHASCTCKMGTSKDAMAVIDSRARVFGVQKLRVVDASSFPFLPPGHPQSTVYMLAEKIADDIIHNS</sequence>
<dbReference type="RefSeq" id="XP_058332174.1">
    <property type="nucleotide sequence ID" value="XM_058473171.1"/>
</dbReference>
<keyword evidence="5" id="KW-0134">Cell wall</keyword>
<dbReference type="PANTHER" id="PTHR11552:SF138">
    <property type="entry name" value="DEHYDROGENASE PKFF-RELATED"/>
    <property type="match status" value="1"/>
</dbReference>
<dbReference type="Gene3D" id="3.30.560.10">
    <property type="entry name" value="Glucose Oxidase, domain 3"/>
    <property type="match status" value="1"/>
</dbReference>
<evidence type="ECO:0000256" key="6">
    <source>
        <dbReference type="ARBA" id="ARBA00023180"/>
    </source>
</evidence>
<dbReference type="Pfam" id="PF05199">
    <property type="entry name" value="GMC_oxred_C"/>
    <property type="match status" value="1"/>
</dbReference>
<evidence type="ECO:0000256" key="2">
    <source>
        <dbReference type="ARBA" id="ARBA00004496"/>
    </source>
</evidence>
<proteinExistence type="inferred from homology"/>
<comment type="subcellular location">
    <subcellularLocation>
        <location evidence="2">Cytoplasm</location>
    </subcellularLocation>
    <subcellularLocation>
        <location evidence="1">Secreted</location>
        <location evidence="1">Cell wall</location>
    </subcellularLocation>
</comment>
<evidence type="ECO:0000313" key="12">
    <source>
        <dbReference type="Proteomes" id="UP001150941"/>
    </source>
</evidence>
<keyword evidence="4" id="KW-0963">Cytoplasm</keyword>
<keyword evidence="6" id="KW-0325">Glycoprotein</keyword>
<dbReference type="GO" id="GO:0044550">
    <property type="term" value="P:secondary metabolite biosynthetic process"/>
    <property type="evidence" value="ECO:0007669"/>
    <property type="project" value="TreeGrafter"/>
</dbReference>
<dbReference type="PIRSF" id="PIRSF000137">
    <property type="entry name" value="Alcohol_oxidase"/>
    <property type="match status" value="1"/>
</dbReference>
<keyword evidence="5" id="KW-0964">Secreted</keyword>